<evidence type="ECO:0000313" key="2">
    <source>
        <dbReference type="Proteomes" id="UP000322699"/>
    </source>
</evidence>
<keyword evidence="2" id="KW-1185">Reference proteome</keyword>
<reference evidence="1 2" key="1">
    <citation type="submission" date="2019-08" db="EMBL/GenBank/DDBJ databases">
        <title>Deep-cultivation of Planctomycetes and their phenomic and genomic characterization uncovers novel biology.</title>
        <authorList>
            <person name="Wiegand S."/>
            <person name="Jogler M."/>
            <person name="Boedeker C."/>
            <person name="Pinto D."/>
            <person name="Vollmers J."/>
            <person name="Rivas-Marin E."/>
            <person name="Kohn T."/>
            <person name="Peeters S.H."/>
            <person name="Heuer A."/>
            <person name="Rast P."/>
            <person name="Oberbeckmann S."/>
            <person name="Bunk B."/>
            <person name="Jeske O."/>
            <person name="Meyerdierks A."/>
            <person name="Storesund J.E."/>
            <person name="Kallscheuer N."/>
            <person name="Luecker S."/>
            <person name="Lage O.M."/>
            <person name="Pohl T."/>
            <person name="Merkel B.J."/>
            <person name="Hornburger P."/>
            <person name="Mueller R.-W."/>
            <person name="Bruemmer F."/>
            <person name="Labrenz M."/>
            <person name="Spormann A.M."/>
            <person name="Op Den Camp H."/>
            <person name="Overmann J."/>
            <person name="Amann R."/>
            <person name="Jetten M.S.M."/>
            <person name="Mascher T."/>
            <person name="Medema M.H."/>
            <person name="Devos D.P."/>
            <person name="Kaster A.-K."/>
            <person name="Ovreas L."/>
            <person name="Rohde M."/>
            <person name="Galperin M.Y."/>
            <person name="Jogler C."/>
        </authorList>
    </citation>
    <scope>NUCLEOTIDE SEQUENCE [LARGE SCALE GENOMIC DNA]</scope>
    <source>
        <strain evidence="1 2">LF1</strain>
    </source>
</reference>
<organism evidence="1 2">
    <name type="scientific">Rubripirellula obstinata</name>
    <dbReference type="NCBI Taxonomy" id="406547"/>
    <lineage>
        <taxon>Bacteria</taxon>
        <taxon>Pseudomonadati</taxon>
        <taxon>Planctomycetota</taxon>
        <taxon>Planctomycetia</taxon>
        <taxon>Pirellulales</taxon>
        <taxon>Pirellulaceae</taxon>
        <taxon>Rubripirellula</taxon>
    </lineage>
</organism>
<name>A0A5B1CHE9_9BACT</name>
<gene>
    <name evidence="1" type="ORF">LF1_21560</name>
</gene>
<accession>A0A5B1CHE9</accession>
<evidence type="ECO:0000313" key="1">
    <source>
        <dbReference type="EMBL" id="KAA1259622.1"/>
    </source>
</evidence>
<dbReference type="AlphaFoldDB" id="A0A5B1CHE9"/>
<dbReference type="EMBL" id="VRLW01000001">
    <property type="protein sequence ID" value="KAA1259622.1"/>
    <property type="molecule type" value="Genomic_DNA"/>
</dbReference>
<proteinExistence type="predicted"/>
<sequence>MSDVTLRKVPLLIGGHSVLLHRDDYGPPSRRERWCLLKEALAIVRELVWLVENVNQQPTSFVERAVTKQAVEKLSSELACWLEQDCVFQSNFFWHLAFHNLNKAARKSRNPMLVLPSAEVSITKLSDDVRALIDKSNREVVTYAENGTDDTYELEFDSDFVVESRVSTLQQVNIVKSLTCMFDSSLELLSETDKPFRTCSQIRDRFGKSFVNYLSKLERELGIKSASEEGLIAQTIDDDESKVIATEDNYRTVQWGKYRFCEQFTPQGAKVLGVIAESMNGATRKEIRRVESDLRSVSHAFRRASEKLRRERQYHHAFHTMIVFVGKRWQIADPKNFDFSEWCSTGVVEVV</sequence>
<comment type="caution">
    <text evidence="1">The sequence shown here is derived from an EMBL/GenBank/DDBJ whole genome shotgun (WGS) entry which is preliminary data.</text>
</comment>
<protein>
    <submittedName>
        <fullName evidence="1">Uncharacterized protein</fullName>
    </submittedName>
</protein>
<dbReference type="Proteomes" id="UP000322699">
    <property type="component" value="Unassembled WGS sequence"/>
</dbReference>
<dbReference type="RefSeq" id="WP_068263700.1">
    <property type="nucleotide sequence ID" value="NZ_LWSK01000050.1"/>
</dbReference>